<keyword evidence="1" id="KW-0812">Transmembrane</keyword>
<protein>
    <submittedName>
        <fullName evidence="2">Uncharacterized protein</fullName>
    </submittedName>
</protein>
<evidence type="ECO:0000313" key="3">
    <source>
        <dbReference type="Proteomes" id="UP000383122"/>
    </source>
</evidence>
<keyword evidence="1" id="KW-1133">Transmembrane helix</keyword>
<sequence>MNTDNLGTILVTIVVGYGCIEFMVLLCDVLYGQMESSDMAENVGRAVESE</sequence>
<name>A0A5E5ATC7_9BURK</name>
<dbReference type="AlphaFoldDB" id="A0A5E5ATC7"/>
<dbReference type="Proteomes" id="UP000383122">
    <property type="component" value="Unassembled WGS sequence"/>
</dbReference>
<evidence type="ECO:0000313" key="2">
    <source>
        <dbReference type="EMBL" id="VVE75865.1"/>
    </source>
</evidence>
<organism evidence="2 3">
    <name type="scientific">Pandoraea anapnoica</name>
    <dbReference type="NCBI Taxonomy" id="2508301"/>
    <lineage>
        <taxon>Bacteria</taxon>
        <taxon>Pseudomonadati</taxon>
        <taxon>Pseudomonadota</taxon>
        <taxon>Betaproteobacteria</taxon>
        <taxon>Burkholderiales</taxon>
        <taxon>Burkholderiaceae</taxon>
        <taxon>Pandoraea</taxon>
    </lineage>
</organism>
<accession>A0A5E5ATC7</accession>
<reference evidence="2 3" key="1">
    <citation type="submission" date="2019-08" db="EMBL/GenBank/DDBJ databases">
        <authorList>
            <person name="Peeters C."/>
        </authorList>
    </citation>
    <scope>NUCLEOTIDE SEQUENCE [LARGE SCALE GENOMIC DNA]</scope>
    <source>
        <strain evidence="2 3">LMG 31117</strain>
    </source>
</reference>
<evidence type="ECO:0000256" key="1">
    <source>
        <dbReference type="SAM" id="Phobius"/>
    </source>
</evidence>
<feature type="transmembrane region" description="Helical" evidence="1">
    <location>
        <begin position="6"/>
        <end position="31"/>
    </location>
</feature>
<proteinExistence type="predicted"/>
<keyword evidence="3" id="KW-1185">Reference proteome</keyword>
<dbReference type="EMBL" id="CABPSP010000022">
    <property type="protein sequence ID" value="VVE75865.1"/>
    <property type="molecule type" value="Genomic_DNA"/>
</dbReference>
<keyword evidence="1" id="KW-0472">Membrane</keyword>
<gene>
    <name evidence="2" type="ORF">PAN31117_05271</name>
</gene>